<feature type="transmembrane region" description="Helical" evidence="1">
    <location>
        <begin position="56"/>
        <end position="74"/>
    </location>
</feature>
<proteinExistence type="predicted"/>
<evidence type="ECO:0000313" key="3">
    <source>
        <dbReference type="Proteomes" id="UP000003412"/>
    </source>
</evidence>
<feature type="transmembrane region" description="Helical" evidence="1">
    <location>
        <begin position="31"/>
        <end position="50"/>
    </location>
</feature>
<sequence>MYGIVALALLVYFVLWFIISKIKGKYSLVDIAWGGGFVVVAWTGFLTTFSVTAQSITILILVTIWGVRLFWHLARRKLE</sequence>
<protein>
    <submittedName>
        <fullName evidence="2">Steroid 5-alpha reductase family protein</fullName>
    </submittedName>
</protein>
<feature type="transmembrane region" description="Helical" evidence="1">
    <location>
        <begin position="6"/>
        <end position="24"/>
    </location>
</feature>
<dbReference type="Pfam" id="PF06966">
    <property type="entry name" value="DUF1295"/>
    <property type="match status" value="1"/>
</dbReference>
<evidence type="ECO:0000256" key="1">
    <source>
        <dbReference type="SAM" id="Phobius"/>
    </source>
</evidence>
<keyword evidence="1" id="KW-0472">Membrane</keyword>
<organism evidence="2 3">
    <name type="scientific">Listeria marthii FSL S4-120</name>
    <dbReference type="NCBI Taxonomy" id="702457"/>
    <lineage>
        <taxon>Bacteria</taxon>
        <taxon>Bacillati</taxon>
        <taxon>Bacillota</taxon>
        <taxon>Bacilli</taxon>
        <taxon>Bacillales</taxon>
        <taxon>Listeriaceae</taxon>
        <taxon>Listeria</taxon>
    </lineage>
</organism>
<keyword evidence="1" id="KW-1133">Transmembrane helix</keyword>
<name>A0ABN0BZF8_9LIST</name>
<reference evidence="2 3" key="1">
    <citation type="journal article" date="2010" name="Microbiol. Resour. Announc.">
        <title>Comparative genomics of the bacterial genus Listeria: Genome evolution is characterized by limited gene acquisition and limited gene loss.</title>
        <authorList>
            <person name="den Bakker H.C."/>
            <person name="Cummings C.A."/>
            <person name="Ferreira V."/>
            <person name="Vatta P."/>
            <person name="Orsi R.H."/>
            <person name="Degoricija L."/>
            <person name="Barker M."/>
            <person name="Petrauskene O."/>
            <person name="Furtado M.R."/>
            <person name="Wiedmann M."/>
        </authorList>
    </citation>
    <scope>NUCLEOTIDE SEQUENCE [LARGE SCALE GENOMIC DNA]</scope>
    <source>
        <strain evidence="2 3">FSL S4-120</strain>
    </source>
</reference>
<dbReference type="InterPro" id="IPR010721">
    <property type="entry name" value="UstE-like"/>
</dbReference>
<dbReference type="EMBL" id="ADXF01000395">
    <property type="protein sequence ID" value="EFR88594.1"/>
    <property type="molecule type" value="Genomic_DNA"/>
</dbReference>
<keyword evidence="1" id="KW-0812">Transmembrane</keyword>
<comment type="caution">
    <text evidence="2">The sequence shown here is derived from an EMBL/GenBank/DDBJ whole genome shotgun (WGS) entry which is preliminary data.</text>
</comment>
<gene>
    <name evidence="2" type="ORF">NT05LM_0797</name>
</gene>
<evidence type="ECO:0000313" key="2">
    <source>
        <dbReference type="EMBL" id="EFR88594.1"/>
    </source>
</evidence>
<accession>A0ABN0BZF8</accession>
<dbReference type="Proteomes" id="UP000003412">
    <property type="component" value="Chromosome"/>
</dbReference>
<keyword evidence="3" id="KW-1185">Reference proteome</keyword>